<dbReference type="InterPro" id="IPR024026">
    <property type="entry name" value="3'-RNA_MeTfrase_Hen1_bac"/>
</dbReference>
<dbReference type="CDD" id="cd02440">
    <property type="entry name" value="AdoMet_MTases"/>
    <property type="match status" value="1"/>
</dbReference>
<proteinExistence type="inferred from homology"/>
<evidence type="ECO:0000256" key="10">
    <source>
        <dbReference type="ARBA" id="ARBA00023158"/>
    </source>
</evidence>
<feature type="domain" description="Hen1 N-terminal" evidence="14">
    <location>
        <begin position="2"/>
        <end position="237"/>
    </location>
</feature>
<dbReference type="InterPro" id="IPR038546">
    <property type="entry name" value="Hen1_N_sf"/>
</dbReference>
<evidence type="ECO:0000256" key="9">
    <source>
        <dbReference type="ARBA" id="ARBA00022884"/>
    </source>
</evidence>
<comment type="caution">
    <text evidence="15">The sequence shown here is derived from an EMBL/GenBank/DDBJ whole genome shotgun (WGS) entry which is preliminary data.</text>
</comment>
<evidence type="ECO:0000256" key="7">
    <source>
        <dbReference type="ARBA" id="ARBA00022723"/>
    </source>
</evidence>
<gene>
    <name evidence="15" type="ORF">HF577_24905</name>
</gene>
<evidence type="ECO:0000256" key="5">
    <source>
        <dbReference type="ARBA" id="ARBA00022679"/>
    </source>
</evidence>
<organism evidence="15 16">
    <name type="scientific">Pseudonocardia xinjiangensis</name>
    <dbReference type="NCBI Taxonomy" id="75289"/>
    <lineage>
        <taxon>Bacteria</taxon>
        <taxon>Bacillati</taxon>
        <taxon>Actinomycetota</taxon>
        <taxon>Actinomycetes</taxon>
        <taxon>Pseudonocardiales</taxon>
        <taxon>Pseudonocardiaceae</taxon>
        <taxon>Pseudonocardia</taxon>
    </lineage>
</organism>
<keyword evidence="9" id="KW-0694">RNA-binding</keyword>
<evidence type="ECO:0000256" key="11">
    <source>
        <dbReference type="ARBA" id="ARBA00035025"/>
    </source>
</evidence>
<name>A0ABX1RLF4_9PSEU</name>
<dbReference type="NCBIfam" id="TIGR04074">
    <property type="entry name" value="bacter_Hen1"/>
    <property type="match status" value="1"/>
</dbReference>
<dbReference type="EC" id="2.1.1.386" evidence="11"/>
<dbReference type="Pfam" id="PF13489">
    <property type="entry name" value="Methyltransf_23"/>
    <property type="match status" value="1"/>
</dbReference>
<dbReference type="InterPro" id="IPR024740">
    <property type="entry name" value="Hen1_N"/>
</dbReference>
<evidence type="ECO:0000256" key="4">
    <source>
        <dbReference type="ARBA" id="ARBA00022603"/>
    </source>
</evidence>
<feature type="compositionally biased region" description="Basic and acidic residues" evidence="13">
    <location>
        <begin position="460"/>
        <end position="470"/>
    </location>
</feature>
<dbReference type="PANTHER" id="PTHR21404">
    <property type="entry name" value="HEN1"/>
    <property type="match status" value="1"/>
</dbReference>
<keyword evidence="8" id="KW-0460">Magnesium</keyword>
<dbReference type="InterPro" id="IPR029063">
    <property type="entry name" value="SAM-dependent_MTases_sf"/>
</dbReference>
<dbReference type="PANTHER" id="PTHR21404:SF3">
    <property type="entry name" value="SMALL RNA 2'-O-METHYLTRANSFERASE"/>
    <property type="match status" value="1"/>
</dbReference>
<keyword evidence="16" id="KW-1185">Reference proteome</keyword>
<evidence type="ECO:0000256" key="2">
    <source>
        <dbReference type="ARBA" id="ARBA00009026"/>
    </source>
</evidence>
<evidence type="ECO:0000256" key="8">
    <source>
        <dbReference type="ARBA" id="ARBA00022842"/>
    </source>
</evidence>
<evidence type="ECO:0000256" key="13">
    <source>
        <dbReference type="SAM" id="MobiDB-lite"/>
    </source>
</evidence>
<dbReference type="Gene3D" id="3.40.50.150">
    <property type="entry name" value="Vaccinia Virus protein VP39"/>
    <property type="match status" value="1"/>
</dbReference>
<reference evidence="15 16" key="1">
    <citation type="submission" date="2020-04" db="EMBL/GenBank/DDBJ databases">
        <authorList>
            <person name="Klaysubun C."/>
            <person name="Duangmal K."/>
            <person name="Lipun K."/>
        </authorList>
    </citation>
    <scope>NUCLEOTIDE SEQUENCE [LARGE SCALE GENOMIC DNA]</scope>
    <source>
        <strain evidence="15 16">JCM 11839</strain>
    </source>
</reference>
<evidence type="ECO:0000256" key="1">
    <source>
        <dbReference type="ARBA" id="ARBA00001946"/>
    </source>
</evidence>
<comment type="similarity">
    <text evidence="2">Belongs to the methyltransferase superfamily. HEN1 family.</text>
</comment>
<sequence length="470" mass="51513">MLTTTAEPATDLGYLLHKHPDRAQAFPVAAGTAHVFYPRADQEECTAALLLDVDPVALVKGGATTGFTLGQYVNDRPYVAGSLLAVALGSVFSSAMKGRCAARPELAARLIPLSVRIPTLPCRDGRELVERLFTPLGWRVVADPVPLDPQFPGWGDSRYLDTTLTGEMRLADALSHLYVLLPVLDGSKHYWVGQDEVDKLLRAGAGWLAAHPERTLISRRYLAHQRPYVRTALERLADADDTDVAELDDALAEPVVTAVPERPEPLAVQRRHSVLGVLKELGARRVLDLGCGNGALLRELIADRELTEIVGIDVSASAIEAAARALQLDRMAERQRERITLRQSALTYTDQTLAGYDAAVLMEVIEHVDESRLPALEHAVFAAARPAAVVVTTPNVEHNVRFDSLEAGRMRHSDHRFEWTRAQFREWSEAVAARHGYTVGFRPVGPDDPDVGPPTQLAVFEREQAPEGGR</sequence>
<keyword evidence="7" id="KW-0479">Metal-binding</keyword>
<dbReference type="InterPro" id="IPR026610">
    <property type="entry name" value="Hen1"/>
</dbReference>
<keyword evidence="6" id="KW-0949">S-adenosyl-L-methionine</keyword>
<dbReference type="SUPFAM" id="SSF53335">
    <property type="entry name" value="S-adenosyl-L-methionine-dependent methyltransferases"/>
    <property type="match status" value="1"/>
</dbReference>
<dbReference type="Gene3D" id="3.30.1610.20">
    <property type="entry name" value="Hen1, N-terminal domain"/>
    <property type="match status" value="1"/>
</dbReference>
<dbReference type="Proteomes" id="UP001296706">
    <property type="component" value="Unassembled WGS sequence"/>
</dbReference>
<evidence type="ECO:0000259" key="14">
    <source>
        <dbReference type="Pfam" id="PF12623"/>
    </source>
</evidence>
<keyword evidence="4" id="KW-0489">Methyltransferase</keyword>
<evidence type="ECO:0000256" key="3">
    <source>
        <dbReference type="ARBA" id="ARBA00021330"/>
    </source>
</evidence>
<keyword evidence="5" id="KW-0808">Transferase</keyword>
<dbReference type="Pfam" id="PF12623">
    <property type="entry name" value="Hen1_L"/>
    <property type="match status" value="1"/>
</dbReference>
<evidence type="ECO:0000256" key="12">
    <source>
        <dbReference type="ARBA" id="ARBA00048418"/>
    </source>
</evidence>
<evidence type="ECO:0000256" key="6">
    <source>
        <dbReference type="ARBA" id="ARBA00022691"/>
    </source>
</evidence>
<keyword evidence="10" id="KW-0943">RNA-mediated gene silencing</keyword>
<comment type="catalytic activity">
    <reaction evidence="12">
        <text>small RNA 3'-end nucleotide + S-adenosyl-L-methionine = small RNA 3'-end 2'-O-methylnucleotide + S-adenosyl-L-homocysteine + H(+)</text>
        <dbReference type="Rhea" id="RHEA:37887"/>
        <dbReference type="Rhea" id="RHEA-COMP:10415"/>
        <dbReference type="Rhea" id="RHEA-COMP:10416"/>
        <dbReference type="ChEBI" id="CHEBI:15378"/>
        <dbReference type="ChEBI" id="CHEBI:57856"/>
        <dbReference type="ChEBI" id="CHEBI:59789"/>
        <dbReference type="ChEBI" id="CHEBI:74896"/>
        <dbReference type="ChEBI" id="CHEBI:74898"/>
        <dbReference type="EC" id="2.1.1.386"/>
    </reaction>
</comment>
<dbReference type="EMBL" id="JAAXKY010000097">
    <property type="protein sequence ID" value="NMH80314.1"/>
    <property type="molecule type" value="Genomic_DNA"/>
</dbReference>
<accession>A0ABX1RLF4</accession>
<protein>
    <recommendedName>
        <fullName evidence="3">Small RNA 2'-O-methyltransferase</fullName>
        <ecNumber evidence="11">2.1.1.386</ecNumber>
    </recommendedName>
</protein>
<evidence type="ECO:0000313" key="15">
    <source>
        <dbReference type="EMBL" id="NMH80314.1"/>
    </source>
</evidence>
<comment type="cofactor">
    <cofactor evidence="1">
        <name>Mg(2+)</name>
        <dbReference type="ChEBI" id="CHEBI:18420"/>
    </cofactor>
</comment>
<feature type="region of interest" description="Disordered" evidence="13">
    <location>
        <begin position="441"/>
        <end position="470"/>
    </location>
</feature>
<evidence type="ECO:0000313" key="16">
    <source>
        <dbReference type="Proteomes" id="UP001296706"/>
    </source>
</evidence>